<dbReference type="InterPro" id="IPR011576">
    <property type="entry name" value="Pyridox_Oxase_N"/>
</dbReference>
<feature type="binding site" evidence="4">
    <location>
        <position position="110"/>
    </location>
    <ligand>
        <name>FMN</name>
        <dbReference type="ChEBI" id="CHEBI:58210"/>
    </ligand>
</feature>
<name>A0A2U2RJG5_9MICO</name>
<comment type="caution">
    <text evidence="6">The sequence shown here is derived from an EMBL/GenBank/DDBJ whole genome shotgun (WGS) entry which is preliminary data.</text>
</comment>
<evidence type="ECO:0000256" key="1">
    <source>
        <dbReference type="ARBA" id="ARBA00022630"/>
    </source>
</evidence>
<feature type="domain" description="Pyridoxamine 5'-phosphate oxidase N-terminal" evidence="5">
    <location>
        <begin position="38"/>
        <end position="155"/>
    </location>
</feature>
<protein>
    <submittedName>
        <fullName evidence="6">Pyridoxamine 5'-phosphate oxidase</fullName>
    </submittedName>
</protein>
<keyword evidence="3" id="KW-0560">Oxidoreductase</keyword>
<organism evidence="6 7">
    <name type="scientific">Brachybacterium endophyticum</name>
    <dbReference type="NCBI Taxonomy" id="2182385"/>
    <lineage>
        <taxon>Bacteria</taxon>
        <taxon>Bacillati</taxon>
        <taxon>Actinomycetota</taxon>
        <taxon>Actinomycetes</taxon>
        <taxon>Micrococcales</taxon>
        <taxon>Dermabacteraceae</taxon>
        <taxon>Brachybacterium</taxon>
    </lineage>
</organism>
<evidence type="ECO:0000256" key="2">
    <source>
        <dbReference type="ARBA" id="ARBA00022643"/>
    </source>
</evidence>
<sequence length="186" mass="20838">MSELRDRLRALPGFPPDLPVLDGDAVPENPQALFLDWLEDAIASGARQPHAMTFTSLDASGFPVGRTLILKDIDENGYQVSTHRTSRKGEQLAEDDRASMVFFWRESGRQVRITGTVAALSKEISQADWGSRPNFTGEPNPDWQVYALVPSEYEFMQAREDRKHTRIEYTLSGGRWTHGHVPTPAG</sequence>
<feature type="binding site" evidence="4">
    <location>
        <position position="87"/>
    </location>
    <ligand>
        <name>FMN</name>
        <dbReference type="ChEBI" id="CHEBI:58210"/>
    </ligand>
</feature>
<dbReference type="Proteomes" id="UP000245590">
    <property type="component" value="Unassembled WGS sequence"/>
</dbReference>
<evidence type="ECO:0000256" key="4">
    <source>
        <dbReference type="PIRSR" id="PIRSR000190-2"/>
    </source>
</evidence>
<feature type="binding site" evidence="4">
    <location>
        <position position="88"/>
    </location>
    <ligand>
        <name>FMN</name>
        <dbReference type="ChEBI" id="CHEBI:58210"/>
    </ligand>
</feature>
<feature type="binding site" evidence="4">
    <location>
        <begin position="66"/>
        <end position="71"/>
    </location>
    <ligand>
        <name>FMN</name>
        <dbReference type="ChEBI" id="CHEBI:58210"/>
    </ligand>
</feature>
<keyword evidence="2 4" id="KW-0288">FMN</keyword>
<comment type="cofactor">
    <cofactor evidence="4">
        <name>FMN</name>
        <dbReference type="ChEBI" id="CHEBI:58210"/>
    </cofactor>
    <text evidence="4">Binds 1 FMN per subunit.</text>
</comment>
<dbReference type="PANTHER" id="PTHR10851">
    <property type="entry name" value="PYRIDOXINE-5-PHOSPHATE OXIDASE"/>
    <property type="match status" value="1"/>
</dbReference>
<dbReference type="GO" id="GO:0008615">
    <property type="term" value="P:pyridoxine biosynthetic process"/>
    <property type="evidence" value="ECO:0007669"/>
    <property type="project" value="InterPro"/>
</dbReference>
<dbReference type="InterPro" id="IPR012349">
    <property type="entry name" value="Split_barrel_FMN-bd"/>
</dbReference>
<dbReference type="PANTHER" id="PTHR10851:SF0">
    <property type="entry name" value="PYRIDOXINE-5'-PHOSPHATE OXIDASE"/>
    <property type="match status" value="1"/>
</dbReference>
<dbReference type="RefSeq" id="WP_109275766.1">
    <property type="nucleotide sequence ID" value="NZ_QFKX01000003.1"/>
</dbReference>
<evidence type="ECO:0000259" key="5">
    <source>
        <dbReference type="Pfam" id="PF01243"/>
    </source>
</evidence>
<dbReference type="EMBL" id="QFKX01000003">
    <property type="protein sequence ID" value="PWH06019.1"/>
    <property type="molecule type" value="Genomic_DNA"/>
</dbReference>
<dbReference type="Gene3D" id="2.30.110.10">
    <property type="entry name" value="Electron Transport, Fmn-binding Protein, Chain A"/>
    <property type="match status" value="2"/>
</dbReference>
<dbReference type="GO" id="GO:0010181">
    <property type="term" value="F:FMN binding"/>
    <property type="evidence" value="ECO:0007669"/>
    <property type="project" value="InterPro"/>
</dbReference>
<evidence type="ECO:0000313" key="6">
    <source>
        <dbReference type="EMBL" id="PWH06019.1"/>
    </source>
</evidence>
<evidence type="ECO:0000256" key="3">
    <source>
        <dbReference type="ARBA" id="ARBA00023002"/>
    </source>
</evidence>
<dbReference type="InterPro" id="IPR000659">
    <property type="entry name" value="Pyridox_Oxase"/>
</dbReference>
<reference evidence="6 7" key="1">
    <citation type="submission" date="2018-05" db="EMBL/GenBank/DDBJ databases">
        <title>Brachybacterium sp. M1HQ-2T, whole genome shotgun sequence.</title>
        <authorList>
            <person name="Tuo L."/>
        </authorList>
    </citation>
    <scope>NUCLEOTIDE SEQUENCE [LARGE SCALE GENOMIC DNA]</scope>
    <source>
        <strain evidence="6 7">M1HQ-2</strain>
    </source>
</reference>
<dbReference type="GO" id="GO:0004733">
    <property type="term" value="F:pyridoxamine phosphate oxidase activity"/>
    <property type="evidence" value="ECO:0007669"/>
    <property type="project" value="InterPro"/>
</dbReference>
<gene>
    <name evidence="6" type="ORF">DEO23_09360</name>
</gene>
<dbReference type="AlphaFoldDB" id="A0A2U2RJG5"/>
<dbReference type="SUPFAM" id="SSF50475">
    <property type="entry name" value="FMN-binding split barrel"/>
    <property type="match status" value="1"/>
</dbReference>
<keyword evidence="7" id="KW-1185">Reference proteome</keyword>
<keyword evidence="1" id="KW-0285">Flavoprotein</keyword>
<proteinExistence type="predicted"/>
<dbReference type="OrthoDB" id="9780392at2"/>
<evidence type="ECO:0000313" key="7">
    <source>
        <dbReference type="Proteomes" id="UP000245590"/>
    </source>
</evidence>
<dbReference type="Pfam" id="PF01243">
    <property type="entry name" value="PNPOx_N"/>
    <property type="match status" value="1"/>
</dbReference>
<accession>A0A2U2RJG5</accession>
<dbReference type="PIRSF" id="PIRSF000190">
    <property type="entry name" value="Pyd_amn-ph_oxd"/>
    <property type="match status" value="1"/>
</dbReference>